<dbReference type="InterPro" id="IPR011650">
    <property type="entry name" value="Peptidase_M20_dimer"/>
</dbReference>
<dbReference type="Pfam" id="PF01546">
    <property type="entry name" value="Peptidase_M20"/>
    <property type="match status" value="1"/>
</dbReference>
<dbReference type="EMBL" id="VSSQ01029981">
    <property type="protein sequence ID" value="MPM80339.1"/>
    <property type="molecule type" value="Genomic_DNA"/>
</dbReference>
<keyword evidence="3 6" id="KW-0378">Hydrolase</keyword>
<dbReference type="InterPro" id="IPR010162">
    <property type="entry name" value="PepT-like"/>
</dbReference>
<feature type="domain" description="Peptidase M20 dimerisation" evidence="5">
    <location>
        <begin position="117"/>
        <end position="205"/>
    </location>
</feature>
<dbReference type="InterPro" id="IPR008007">
    <property type="entry name" value="Peptidase_M42"/>
</dbReference>
<dbReference type="Pfam" id="PF07687">
    <property type="entry name" value="M20_dimer"/>
    <property type="match status" value="1"/>
</dbReference>
<dbReference type="SUPFAM" id="SSF53187">
    <property type="entry name" value="Zn-dependent exopeptidases"/>
    <property type="match status" value="1"/>
</dbReference>
<dbReference type="NCBIfam" id="TIGR01883">
    <property type="entry name" value="PepT-like"/>
    <property type="match status" value="1"/>
</dbReference>
<evidence type="ECO:0000256" key="1">
    <source>
        <dbReference type="ARBA" id="ARBA00001947"/>
    </source>
</evidence>
<dbReference type="PANTHER" id="PTHR42994">
    <property type="entry name" value="PEPTIDASE T"/>
    <property type="match status" value="1"/>
</dbReference>
<dbReference type="PIRSF" id="PIRSF001123">
    <property type="entry name" value="PepA_GA"/>
    <property type="match status" value="1"/>
</dbReference>
<keyword evidence="6" id="KW-0645">Protease</keyword>
<reference evidence="6" key="1">
    <citation type="submission" date="2019-08" db="EMBL/GenBank/DDBJ databases">
        <authorList>
            <person name="Kucharzyk K."/>
            <person name="Murdoch R.W."/>
            <person name="Higgins S."/>
            <person name="Loffler F."/>
        </authorList>
    </citation>
    <scope>NUCLEOTIDE SEQUENCE</scope>
</reference>
<dbReference type="Gene3D" id="3.40.630.10">
    <property type="entry name" value="Zn peptidases"/>
    <property type="match status" value="1"/>
</dbReference>
<evidence type="ECO:0000313" key="6">
    <source>
        <dbReference type="EMBL" id="MPM80339.1"/>
    </source>
</evidence>
<evidence type="ECO:0000259" key="5">
    <source>
        <dbReference type="Pfam" id="PF07687"/>
    </source>
</evidence>
<protein>
    <submittedName>
        <fullName evidence="6">Peptidase T</fullName>
        <ecNumber evidence="6">3.4.11.4</ecNumber>
    </submittedName>
</protein>
<keyword evidence="2" id="KW-0479">Metal-binding</keyword>
<dbReference type="GO" id="GO:0046872">
    <property type="term" value="F:metal ion binding"/>
    <property type="evidence" value="ECO:0007669"/>
    <property type="project" value="UniProtKB-KW"/>
</dbReference>
<evidence type="ECO:0000256" key="4">
    <source>
        <dbReference type="ARBA" id="ARBA00022833"/>
    </source>
</evidence>
<dbReference type="PANTHER" id="PTHR42994:SF2">
    <property type="entry name" value="PEPTIDASE"/>
    <property type="match status" value="1"/>
</dbReference>
<dbReference type="InterPro" id="IPR036264">
    <property type="entry name" value="Bact_exopeptidase_dim_dom"/>
</dbReference>
<keyword evidence="6" id="KW-0031">Aminopeptidase</keyword>
<comment type="caution">
    <text evidence="6">The sequence shown here is derived from an EMBL/GenBank/DDBJ whole genome shotgun (WGS) entry which is preliminary data.</text>
</comment>
<gene>
    <name evidence="6" type="primary">pepT_37</name>
    <name evidence="6" type="ORF">SDC9_127386</name>
</gene>
<dbReference type="SUPFAM" id="SSF55031">
    <property type="entry name" value="Bacterial exopeptidase dimerisation domain"/>
    <property type="match status" value="1"/>
</dbReference>
<proteinExistence type="predicted"/>
<dbReference type="GO" id="GO:0045148">
    <property type="term" value="F:tripeptide aminopeptidase activity"/>
    <property type="evidence" value="ECO:0007669"/>
    <property type="project" value="UniProtKB-EC"/>
</dbReference>
<accession>A0A645CTW7</accession>
<dbReference type="Gene3D" id="3.30.70.360">
    <property type="match status" value="1"/>
</dbReference>
<organism evidence="6">
    <name type="scientific">bioreactor metagenome</name>
    <dbReference type="NCBI Taxonomy" id="1076179"/>
    <lineage>
        <taxon>unclassified sequences</taxon>
        <taxon>metagenomes</taxon>
        <taxon>ecological metagenomes</taxon>
    </lineage>
</organism>
<dbReference type="EC" id="3.4.11.4" evidence="6"/>
<evidence type="ECO:0000256" key="2">
    <source>
        <dbReference type="ARBA" id="ARBA00022723"/>
    </source>
</evidence>
<evidence type="ECO:0000256" key="3">
    <source>
        <dbReference type="ARBA" id="ARBA00022801"/>
    </source>
</evidence>
<dbReference type="InterPro" id="IPR002933">
    <property type="entry name" value="Peptidase_M20"/>
</dbReference>
<dbReference type="AlphaFoldDB" id="A0A645CTW7"/>
<sequence>MPQAPVLMLSAHMDNVEPCRGVNPIVSDGMIRSSGNTVLGGDDKAGLASILEALRNVREQNIPHGEIQVVFSVAEEDGSGANHIDRSLLHANLGYVFDSSGSPGKIITKAPGENSLVFKVFGRSAHAGIEPEKGLNAVILAAKALSEIPNGRINEITTANIGIINGGIATNIVPETVTIKGETRSHNLTELQAISDKIKDIFERAVHELGGKSQVTVQNAYKPYELTVDMPIISIAQAAMRKLGWEPVLKATGGGSDANYYNSYGIPCAVLGIGTQKIHTTEEYIMMEDLYKTTELAIELIRQTGEQKTT</sequence>
<name>A0A645CTW7_9ZZZZ</name>
<keyword evidence="4" id="KW-0862">Zinc</keyword>
<comment type="cofactor">
    <cofactor evidence="1">
        <name>Zn(2+)</name>
        <dbReference type="ChEBI" id="CHEBI:29105"/>
    </cofactor>
</comment>